<dbReference type="EMBL" id="CP120629">
    <property type="protein sequence ID" value="WEW59317.1"/>
    <property type="molecule type" value="Genomic_DNA"/>
</dbReference>
<dbReference type="AlphaFoldDB" id="A0AAF0DKJ2"/>
<evidence type="ECO:0000313" key="3">
    <source>
        <dbReference type="Proteomes" id="UP001219355"/>
    </source>
</evidence>
<protein>
    <submittedName>
        <fullName evidence="2">Uncharacterized protein</fullName>
    </submittedName>
</protein>
<evidence type="ECO:0000313" key="2">
    <source>
        <dbReference type="EMBL" id="WEW59317.1"/>
    </source>
</evidence>
<feature type="compositionally biased region" description="Low complexity" evidence="1">
    <location>
        <begin position="60"/>
        <end position="78"/>
    </location>
</feature>
<name>A0AAF0DKJ2_9EURO</name>
<feature type="compositionally biased region" description="Low complexity" evidence="1">
    <location>
        <begin position="38"/>
        <end position="52"/>
    </location>
</feature>
<feature type="region of interest" description="Disordered" evidence="1">
    <location>
        <begin position="1"/>
        <end position="249"/>
    </location>
</feature>
<feature type="compositionally biased region" description="Basic and acidic residues" evidence="1">
    <location>
        <begin position="172"/>
        <end position="186"/>
    </location>
</feature>
<accession>A0AAF0DKJ2</accession>
<feature type="compositionally biased region" description="Pro residues" evidence="1">
    <location>
        <begin position="221"/>
        <end position="233"/>
    </location>
</feature>
<evidence type="ECO:0000256" key="1">
    <source>
        <dbReference type="SAM" id="MobiDB-lite"/>
    </source>
</evidence>
<feature type="compositionally biased region" description="Polar residues" evidence="1">
    <location>
        <begin position="92"/>
        <end position="140"/>
    </location>
</feature>
<proteinExistence type="predicted"/>
<dbReference type="Proteomes" id="UP001219355">
    <property type="component" value="Chromosome 3"/>
</dbReference>
<gene>
    <name evidence="2" type="ORF">PRK78_004786</name>
</gene>
<feature type="compositionally biased region" description="Polar residues" evidence="1">
    <location>
        <begin position="148"/>
        <end position="158"/>
    </location>
</feature>
<organism evidence="2 3">
    <name type="scientific">Emydomyces testavorans</name>
    <dbReference type="NCBI Taxonomy" id="2070801"/>
    <lineage>
        <taxon>Eukaryota</taxon>
        <taxon>Fungi</taxon>
        <taxon>Dikarya</taxon>
        <taxon>Ascomycota</taxon>
        <taxon>Pezizomycotina</taxon>
        <taxon>Eurotiomycetes</taxon>
        <taxon>Eurotiomycetidae</taxon>
        <taxon>Onygenales</taxon>
        <taxon>Nannizziopsiaceae</taxon>
        <taxon>Emydomyces</taxon>
    </lineage>
</organism>
<feature type="compositionally biased region" description="Polar residues" evidence="1">
    <location>
        <begin position="17"/>
        <end position="29"/>
    </location>
</feature>
<feature type="compositionally biased region" description="Low complexity" evidence="1">
    <location>
        <begin position="192"/>
        <end position="203"/>
    </location>
</feature>
<reference evidence="2" key="1">
    <citation type="submission" date="2023-03" db="EMBL/GenBank/DDBJ databases">
        <title>Emydomyces testavorans Genome Sequence.</title>
        <authorList>
            <person name="Hoyer L."/>
        </authorList>
    </citation>
    <scope>NUCLEOTIDE SEQUENCE</scope>
    <source>
        <strain evidence="2">16-2883</strain>
    </source>
</reference>
<sequence length="344" mass="36191">MDENPPAPSDEKASDKTLPSTPETRNSNGPAAHPPAPSLASRVQSSASSLLQNTFLNPRSPSFGHSLSSSLSQSLANSAKPSSSHGPVLSAGESSSHSAIDTLPPSASSQHNTASTRNPSASGNTSLHSEPFRSNRTSTTENHDNNREFWNQFESQLNIAPPFSSPEPPTGKGKDKSTTTPKDHFHSPPSPTTTTLESTWSSSQPTDGSAVISLLSSPSFDPLPPSSLPPSPTLAPISDTATTPYANPPSPLSLLPDIQSLLALPPEELSSVPTVAEWLDLDASYTDAVWGGALKTCTEEARREVQARREMGADYATGVYAGPAVRRLGMILAHLREKKAGVSM</sequence>
<keyword evidence="3" id="KW-1185">Reference proteome</keyword>